<evidence type="ECO:0000313" key="1">
    <source>
        <dbReference type="EMBL" id="GEO98727.1"/>
    </source>
</evidence>
<reference evidence="1 2" key="1">
    <citation type="submission" date="2019-07" db="EMBL/GenBank/DDBJ databases">
        <title>Whole genome shotgun sequence of Methylobacterium haplocladii NBRC 107714.</title>
        <authorList>
            <person name="Hosoyama A."/>
            <person name="Uohara A."/>
            <person name="Ohji S."/>
            <person name="Ichikawa N."/>
        </authorList>
    </citation>
    <scope>NUCLEOTIDE SEQUENCE [LARGE SCALE GENOMIC DNA]</scope>
    <source>
        <strain evidence="1 2">NBRC 107714</strain>
    </source>
</reference>
<organism evidence="1 2">
    <name type="scientific">Methylobacterium haplocladii</name>
    <dbReference type="NCBI Taxonomy" id="1176176"/>
    <lineage>
        <taxon>Bacteria</taxon>
        <taxon>Pseudomonadati</taxon>
        <taxon>Pseudomonadota</taxon>
        <taxon>Alphaproteobacteria</taxon>
        <taxon>Hyphomicrobiales</taxon>
        <taxon>Methylobacteriaceae</taxon>
        <taxon>Methylobacterium</taxon>
    </lineage>
</organism>
<gene>
    <name evidence="1" type="ORF">MHA02_11150</name>
</gene>
<dbReference type="PANTHER" id="PTHR34235">
    <property type="entry name" value="SLR1203 PROTEIN-RELATED"/>
    <property type="match status" value="1"/>
</dbReference>
<dbReference type="Gene3D" id="1.20.1220.20">
    <property type="entry name" value="Uncharcterised protein PF01724"/>
    <property type="match status" value="1"/>
</dbReference>
<comment type="caution">
    <text evidence="1">The sequence shown here is derived from an EMBL/GenBank/DDBJ whole genome shotgun (WGS) entry which is preliminary data.</text>
</comment>
<dbReference type="EMBL" id="BJZT01000009">
    <property type="protein sequence ID" value="GEO98727.1"/>
    <property type="molecule type" value="Genomic_DNA"/>
</dbReference>
<dbReference type="Proteomes" id="UP000321258">
    <property type="component" value="Unassembled WGS sequence"/>
</dbReference>
<dbReference type="AlphaFoldDB" id="A0A512ILY9"/>
<name>A0A512ILY9_9HYPH</name>
<protein>
    <recommendedName>
        <fullName evidence="3">DUF29 domain-containing protein</fullName>
    </recommendedName>
</protein>
<evidence type="ECO:0008006" key="3">
    <source>
        <dbReference type="Google" id="ProtNLM"/>
    </source>
</evidence>
<sequence length="186" mass="21055">MDPMDRPSLYDDDIVTWAEEQAAALRALGSRAELSNAVDWENVAEEIESVGRSQVRTVESLLVQTLAHLLKRLSAPDAPARGHWRDEIATFQLSARVRYEPAMRQRLNWARIWQDAKERAEQSLRMYDDTMLPGLPPDCPLSPELLLESILDIDDALLRLAGSAIPTPSDRSQFTFDAKPKTRTTR</sequence>
<dbReference type="InterPro" id="IPR002636">
    <property type="entry name" value="DUF29"/>
</dbReference>
<accession>A0A512ILY9</accession>
<proteinExistence type="predicted"/>
<keyword evidence="2" id="KW-1185">Reference proteome</keyword>
<evidence type="ECO:0000313" key="2">
    <source>
        <dbReference type="Proteomes" id="UP000321258"/>
    </source>
</evidence>
<dbReference type="Pfam" id="PF01724">
    <property type="entry name" value="DUF29"/>
    <property type="match status" value="1"/>
</dbReference>